<feature type="region of interest" description="Disordered" evidence="1">
    <location>
        <begin position="1"/>
        <end position="142"/>
    </location>
</feature>
<feature type="compositionally biased region" description="Gly residues" evidence="1">
    <location>
        <begin position="55"/>
        <end position="64"/>
    </location>
</feature>
<dbReference type="EMBL" id="CP144053">
    <property type="protein sequence ID" value="WWD16943.1"/>
    <property type="molecule type" value="Genomic_DNA"/>
</dbReference>
<feature type="compositionally biased region" description="Gly residues" evidence="1">
    <location>
        <begin position="92"/>
        <end position="102"/>
    </location>
</feature>
<protein>
    <submittedName>
        <fullName evidence="2">Uncharacterized protein</fullName>
    </submittedName>
</protein>
<reference evidence="2" key="2">
    <citation type="submission" date="2024-01" db="EMBL/GenBank/DDBJ databases">
        <title>Comparative genomics of Cryptococcus and Kwoniella reveals pathogenesis evolution and contrasting modes of karyotype evolution via chromosome fusion or intercentromeric recombination.</title>
        <authorList>
            <person name="Coelho M.A."/>
            <person name="David-Palma M."/>
            <person name="Shea T."/>
            <person name="Bowers K."/>
            <person name="McGinley-Smith S."/>
            <person name="Mohammad A.W."/>
            <person name="Gnirke A."/>
            <person name="Yurkov A.M."/>
            <person name="Nowrousian M."/>
            <person name="Sun S."/>
            <person name="Cuomo C.A."/>
            <person name="Heitman J."/>
        </authorList>
    </citation>
    <scope>NUCLEOTIDE SEQUENCE</scope>
    <source>
        <strain evidence="2">CBS 12478</strain>
    </source>
</reference>
<feature type="compositionally biased region" description="Polar residues" evidence="1">
    <location>
        <begin position="1"/>
        <end position="15"/>
    </location>
</feature>
<dbReference type="KEGG" id="ksn:43590369"/>
<dbReference type="GeneID" id="43590369"/>
<evidence type="ECO:0000256" key="1">
    <source>
        <dbReference type="SAM" id="MobiDB-lite"/>
    </source>
</evidence>
<evidence type="ECO:0000313" key="3">
    <source>
        <dbReference type="Proteomes" id="UP000322225"/>
    </source>
</evidence>
<accession>A0A5M6BW48</accession>
<proteinExistence type="predicted"/>
<sequence>MSQPEPDQQRSNGEENQPPKPDNDDGDNQPSRSEDQSQQQQQSQPQPQTQTQQSNGGGGGGEGGLPVDVNGITKPVEGLGKTASGALSGLTGNSGGGGGGGQKNEDQALQPLQSRRKPLPNELADTPPSEQPGGGKSKDEQGSLRINIALDLDVEVHLTARVKGEITIGLL</sequence>
<gene>
    <name evidence="2" type="ORF">CI109_101375</name>
</gene>
<evidence type="ECO:0000313" key="2">
    <source>
        <dbReference type="EMBL" id="WWD16943.1"/>
    </source>
</evidence>
<dbReference type="OrthoDB" id="2873061at2759"/>
<keyword evidence="3" id="KW-1185">Reference proteome</keyword>
<reference evidence="2" key="1">
    <citation type="submission" date="2017-08" db="EMBL/GenBank/DDBJ databases">
        <authorList>
            <person name="Cuomo C."/>
            <person name="Billmyre B."/>
            <person name="Heitman J."/>
        </authorList>
    </citation>
    <scope>NUCLEOTIDE SEQUENCE</scope>
    <source>
        <strain evidence="2">CBS 12478</strain>
    </source>
</reference>
<dbReference type="Proteomes" id="UP000322225">
    <property type="component" value="Chromosome 3"/>
</dbReference>
<name>A0A5M6BW48_9TREE</name>
<feature type="compositionally biased region" description="Low complexity" evidence="1">
    <location>
        <begin position="36"/>
        <end position="54"/>
    </location>
</feature>
<dbReference type="AlphaFoldDB" id="A0A5M6BW48"/>
<organism evidence="2 3">
    <name type="scientific">Kwoniella shandongensis</name>
    <dbReference type="NCBI Taxonomy" id="1734106"/>
    <lineage>
        <taxon>Eukaryota</taxon>
        <taxon>Fungi</taxon>
        <taxon>Dikarya</taxon>
        <taxon>Basidiomycota</taxon>
        <taxon>Agaricomycotina</taxon>
        <taxon>Tremellomycetes</taxon>
        <taxon>Tremellales</taxon>
        <taxon>Cryptococcaceae</taxon>
        <taxon>Kwoniella</taxon>
    </lineage>
</organism>
<dbReference type="RefSeq" id="XP_031859429.1">
    <property type="nucleotide sequence ID" value="XM_032006216.1"/>
</dbReference>